<feature type="region of interest" description="Disordered" evidence="1">
    <location>
        <begin position="191"/>
        <end position="233"/>
    </location>
</feature>
<evidence type="ECO:0000313" key="3">
    <source>
        <dbReference type="Proteomes" id="UP000784294"/>
    </source>
</evidence>
<dbReference type="Proteomes" id="UP000784294">
    <property type="component" value="Unassembled WGS sequence"/>
</dbReference>
<reference evidence="2" key="1">
    <citation type="submission" date="2018-11" db="EMBL/GenBank/DDBJ databases">
        <authorList>
            <consortium name="Pathogen Informatics"/>
        </authorList>
    </citation>
    <scope>NUCLEOTIDE SEQUENCE</scope>
</reference>
<dbReference type="EMBL" id="CAAALY010014603">
    <property type="protein sequence ID" value="VEL12379.1"/>
    <property type="molecule type" value="Genomic_DNA"/>
</dbReference>
<sequence length="254" mass="28666">MSSGYCDVCQASREEATAWVFPWSKDSHPSNPIFSVQWKLCADEVSAYRSTLSLRHEDDSVNASGRTQGATVSSEPDPAARPLRPDSAPKASFLVDDLTSRRTACTRLGELSLGPKRNVEGEIAFFENSYNADYKEKHVDRPPKYQPKHTALHCLTPFTQVSVYRSDFASPSSGRREEGRVKMDQTKLPVIASPTRPKPRQFGEAARKRPALSSDTTYQLAYMRREPKPDPLPRQIRQLAHEYKIVKQASWPNR</sequence>
<feature type="region of interest" description="Disordered" evidence="1">
    <location>
        <begin position="58"/>
        <end position="90"/>
    </location>
</feature>
<name>A0A3S5A1G2_9PLAT</name>
<evidence type="ECO:0000256" key="1">
    <source>
        <dbReference type="SAM" id="MobiDB-lite"/>
    </source>
</evidence>
<dbReference type="AlphaFoldDB" id="A0A3S5A1G2"/>
<comment type="caution">
    <text evidence="2">The sequence shown here is derived from an EMBL/GenBank/DDBJ whole genome shotgun (WGS) entry which is preliminary data.</text>
</comment>
<keyword evidence="3" id="KW-1185">Reference proteome</keyword>
<evidence type="ECO:0000313" key="2">
    <source>
        <dbReference type="EMBL" id="VEL12379.1"/>
    </source>
</evidence>
<proteinExistence type="predicted"/>
<gene>
    <name evidence="2" type="ORF">PXEA_LOCUS5819</name>
</gene>
<accession>A0A3S5A1G2</accession>
<organism evidence="2 3">
    <name type="scientific">Protopolystoma xenopodis</name>
    <dbReference type="NCBI Taxonomy" id="117903"/>
    <lineage>
        <taxon>Eukaryota</taxon>
        <taxon>Metazoa</taxon>
        <taxon>Spiralia</taxon>
        <taxon>Lophotrochozoa</taxon>
        <taxon>Platyhelminthes</taxon>
        <taxon>Monogenea</taxon>
        <taxon>Polyopisthocotylea</taxon>
        <taxon>Polystomatidea</taxon>
        <taxon>Polystomatidae</taxon>
        <taxon>Protopolystoma</taxon>
    </lineage>
</organism>
<feature type="compositionally biased region" description="Polar residues" evidence="1">
    <location>
        <begin position="61"/>
        <end position="74"/>
    </location>
</feature>
<protein>
    <submittedName>
        <fullName evidence="2">Uncharacterized protein</fullName>
    </submittedName>
</protein>